<accession>A0A2H3J843</accession>
<evidence type="ECO:0000313" key="10">
    <source>
        <dbReference type="Proteomes" id="UP000218811"/>
    </source>
</evidence>
<dbReference type="Proteomes" id="UP000218811">
    <property type="component" value="Unassembled WGS sequence"/>
</dbReference>
<dbReference type="OrthoDB" id="444631at2759"/>
<organism evidence="9 10">
    <name type="scientific">Wolfiporia cocos (strain MD-104)</name>
    <name type="common">Brown rot fungus</name>
    <dbReference type="NCBI Taxonomy" id="742152"/>
    <lineage>
        <taxon>Eukaryota</taxon>
        <taxon>Fungi</taxon>
        <taxon>Dikarya</taxon>
        <taxon>Basidiomycota</taxon>
        <taxon>Agaricomycotina</taxon>
        <taxon>Agaricomycetes</taxon>
        <taxon>Polyporales</taxon>
        <taxon>Phaeolaceae</taxon>
        <taxon>Wolfiporia</taxon>
    </lineage>
</organism>
<keyword evidence="3 7" id="KW-1133">Transmembrane helix</keyword>
<evidence type="ECO:0000256" key="5">
    <source>
        <dbReference type="ARBA" id="ARBA00038359"/>
    </source>
</evidence>
<evidence type="ECO:0000256" key="6">
    <source>
        <dbReference type="SAM" id="MobiDB-lite"/>
    </source>
</evidence>
<evidence type="ECO:0000256" key="7">
    <source>
        <dbReference type="SAM" id="Phobius"/>
    </source>
</evidence>
<sequence length="348" mass="38481">MSDSSDTTGLTLAVRVVNFVLPSIAILVTIFRLYDRASNHRLWWDDAFAALSMLFAIVFMAAIEMHAEPPTRFPRHVEVSIYYMAAQFFYLQAWAAKLSILFTVIRLSVWNSWRRLLYMVAVSFAVAWAILFAQVWWICESEPGWKYAALVQCDLGRNTAIAQVITDVISDAILIIAPVRMVWGVRLSRAQKIRLIAIFSTTMITTAVGLDHAYWILKNGGLVEVLAAVIETSISLIVANLSVIVALLFRISADGSEFDSEAAGTSDVITFGHSNAGRSRRRPINILTTTFIMSDNDGPDAVTTIKLDSLGPESNGQSNKSPGHLDNASGDLEEGSSDWKVAEERVNF</sequence>
<feature type="transmembrane region" description="Helical" evidence="7">
    <location>
        <begin position="195"/>
        <end position="217"/>
    </location>
</feature>
<dbReference type="AlphaFoldDB" id="A0A2H3J843"/>
<feature type="transmembrane region" description="Helical" evidence="7">
    <location>
        <begin position="116"/>
        <end position="137"/>
    </location>
</feature>
<name>A0A2H3J843_WOLCO</name>
<dbReference type="STRING" id="742152.A0A2H3J843"/>
<dbReference type="OMA" id="NHAYWVL"/>
<evidence type="ECO:0000256" key="3">
    <source>
        <dbReference type="ARBA" id="ARBA00022989"/>
    </source>
</evidence>
<feature type="transmembrane region" description="Helical" evidence="7">
    <location>
        <begin position="43"/>
        <end position="63"/>
    </location>
</feature>
<dbReference type="GO" id="GO:0016020">
    <property type="term" value="C:membrane"/>
    <property type="evidence" value="ECO:0007669"/>
    <property type="project" value="UniProtKB-SubCell"/>
</dbReference>
<comment type="subcellular location">
    <subcellularLocation>
        <location evidence="1">Membrane</location>
        <topology evidence="1">Multi-pass membrane protein</topology>
    </subcellularLocation>
</comment>
<keyword evidence="10" id="KW-1185">Reference proteome</keyword>
<keyword evidence="4 7" id="KW-0472">Membrane</keyword>
<comment type="similarity">
    <text evidence="5">Belongs to the SAT4 family.</text>
</comment>
<dbReference type="EMBL" id="KB467832">
    <property type="protein sequence ID" value="PCH34899.1"/>
    <property type="molecule type" value="Genomic_DNA"/>
</dbReference>
<feature type="transmembrane region" description="Helical" evidence="7">
    <location>
        <begin position="12"/>
        <end position="31"/>
    </location>
</feature>
<dbReference type="InterPro" id="IPR049326">
    <property type="entry name" value="Rhodopsin_dom_fungi"/>
</dbReference>
<feature type="region of interest" description="Disordered" evidence="6">
    <location>
        <begin position="306"/>
        <end position="348"/>
    </location>
</feature>
<dbReference type="InterPro" id="IPR052337">
    <property type="entry name" value="SAT4-like"/>
</dbReference>
<feature type="transmembrane region" description="Helical" evidence="7">
    <location>
        <begin position="83"/>
        <end position="104"/>
    </location>
</feature>
<gene>
    <name evidence="9" type="ORF">WOLCODRAFT_139640</name>
</gene>
<protein>
    <recommendedName>
        <fullName evidence="8">Rhodopsin domain-containing protein</fullName>
    </recommendedName>
</protein>
<keyword evidence="2 7" id="KW-0812">Transmembrane</keyword>
<feature type="compositionally biased region" description="Polar residues" evidence="6">
    <location>
        <begin position="312"/>
        <end position="321"/>
    </location>
</feature>
<dbReference type="PANTHER" id="PTHR33048">
    <property type="entry name" value="PTH11-LIKE INTEGRAL MEMBRANE PROTEIN (AFU_ORTHOLOGUE AFUA_5G11245)"/>
    <property type="match status" value="1"/>
</dbReference>
<feature type="transmembrane region" description="Helical" evidence="7">
    <location>
        <begin position="160"/>
        <end position="183"/>
    </location>
</feature>
<dbReference type="Pfam" id="PF20684">
    <property type="entry name" value="Fung_rhodopsin"/>
    <property type="match status" value="1"/>
</dbReference>
<feature type="transmembrane region" description="Helical" evidence="7">
    <location>
        <begin position="223"/>
        <end position="249"/>
    </location>
</feature>
<evidence type="ECO:0000313" key="9">
    <source>
        <dbReference type="EMBL" id="PCH34899.1"/>
    </source>
</evidence>
<reference evidence="9 10" key="1">
    <citation type="journal article" date="2012" name="Science">
        <title>The Paleozoic origin of enzymatic lignin decomposition reconstructed from 31 fungal genomes.</title>
        <authorList>
            <person name="Floudas D."/>
            <person name="Binder M."/>
            <person name="Riley R."/>
            <person name="Barry K."/>
            <person name="Blanchette R.A."/>
            <person name="Henrissat B."/>
            <person name="Martinez A.T."/>
            <person name="Otillar R."/>
            <person name="Spatafora J.W."/>
            <person name="Yadav J.S."/>
            <person name="Aerts A."/>
            <person name="Benoit I."/>
            <person name="Boyd A."/>
            <person name="Carlson A."/>
            <person name="Copeland A."/>
            <person name="Coutinho P.M."/>
            <person name="de Vries R.P."/>
            <person name="Ferreira P."/>
            <person name="Findley K."/>
            <person name="Foster B."/>
            <person name="Gaskell J."/>
            <person name="Glotzer D."/>
            <person name="Gorecki P."/>
            <person name="Heitman J."/>
            <person name="Hesse C."/>
            <person name="Hori C."/>
            <person name="Igarashi K."/>
            <person name="Jurgens J.A."/>
            <person name="Kallen N."/>
            <person name="Kersten P."/>
            <person name="Kohler A."/>
            <person name="Kuees U."/>
            <person name="Kumar T.K.A."/>
            <person name="Kuo A."/>
            <person name="LaButti K."/>
            <person name="Larrondo L.F."/>
            <person name="Lindquist E."/>
            <person name="Ling A."/>
            <person name="Lombard V."/>
            <person name="Lucas S."/>
            <person name="Lundell T."/>
            <person name="Martin R."/>
            <person name="McLaughlin D.J."/>
            <person name="Morgenstern I."/>
            <person name="Morin E."/>
            <person name="Murat C."/>
            <person name="Nagy L.G."/>
            <person name="Nolan M."/>
            <person name="Ohm R.A."/>
            <person name="Patyshakuliyeva A."/>
            <person name="Rokas A."/>
            <person name="Ruiz-Duenas F.J."/>
            <person name="Sabat G."/>
            <person name="Salamov A."/>
            <person name="Samejima M."/>
            <person name="Schmutz J."/>
            <person name="Slot J.C."/>
            <person name="St John F."/>
            <person name="Stenlid J."/>
            <person name="Sun H."/>
            <person name="Sun S."/>
            <person name="Syed K."/>
            <person name="Tsang A."/>
            <person name="Wiebenga A."/>
            <person name="Young D."/>
            <person name="Pisabarro A."/>
            <person name="Eastwood D.C."/>
            <person name="Martin F."/>
            <person name="Cullen D."/>
            <person name="Grigoriev I.V."/>
            <person name="Hibbett D.S."/>
        </authorList>
    </citation>
    <scope>NUCLEOTIDE SEQUENCE [LARGE SCALE GENOMIC DNA]</scope>
    <source>
        <strain evidence="9 10">MD-104</strain>
    </source>
</reference>
<proteinExistence type="inferred from homology"/>
<evidence type="ECO:0000256" key="1">
    <source>
        <dbReference type="ARBA" id="ARBA00004141"/>
    </source>
</evidence>
<evidence type="ECO:0000256" key="2">
    <source>
        <dbReference type="ARBA" id="ARBA00022692"/>
    </source>
</evidence>
<feature type="domain" description="Rhodopsin" evidence="8">
    <location>
        <begin position="32"/>
        <end position="218"/>
    </location>
</feature>
<evidence type="ECO:0000259" key="8">
    <source>
        <dbReference type="Pfam" id="PF20684"/>
    </source>
</evidence>
<dbReference type="PANTHER" id="PTHR33048:SF47">
    <property type="entry name" value="INTEGRAL MEMBRANE PROTEIN-RELATED"/>
    <property type="match status" value="1"/>
</dbReference>
<evidence type="ECO:0000256" key="4">
    <source>
        <dbReference type="ARBA" id="ARBA00023136"/>
    </source>
</evidence>